<dbReference type="EMBL" id="CAUYUJ010018943">
    <property type="protein sequence ID" value="CAK0887439.1"/>
    <property type="molecule type" value="Genomic_DNA"/>
</dbReference>
<feature type="compositionally biased region" description="Low complexity" evidence="1">
    <location>
        <begin position="206"/>
        <end position="234"/>
    </location>
</feature>
<organism evidence="2 3">
    <name type="scientific">Prorocentrum cordatum</name>
    <dbReference type="NCBI Taxonomy" id="2364126"/>
    <lineage>
        <taxon>Eukaryota</taxon>
        <taxon>Sar</taxon>
        <taxon>Alveolata</taxon>
        <taxon>Dinophyceae</taxon>
        <taxon>Prorocentrales</taxon>
        <taxon>Prorocentraceae</taxon>
        <taxon>Prorocentrum</taxon>
    </lineage>
</organism>
<feature type="compositionally biased region" description="Low complexity" evidence="1">
    <location>
        <begin position="350"/>
        <end position="375"/>
    </location>
</feature>
<reference evidence="2" key="1">
    <citation type="submission" date="2023-10" db="EMBL/GenBank/DDBJ databases">
        <authorList>
            <person name="Chen Y."/>
            <person name="Shah S."/>
            <person name="Dougan E. K."/>
            <person name="Thang M."/>
            <person name="Chan C."/>
        </authorList>
    </citation>
    <scope>NUCLEOTIDE SEQUENCE [LARGE SCALE GENOMIC DNA]</scope>
</reference>
<feature type="region of interest" description="Disordered" evidence="1">
    <location>
        <begin position="199"/>
        <end position="309"/>
    </location>
</feature>
<sequence>VEGLEEGAGGWEPTPPWAESGGSDAEGPGGPAWAEPECRHLGRAGDLCSEVPAAAIERFHSIDTTGTTPSMRCAVERACAGTTPSMRCAAERASAGSAPSIQYAMEQVGRHLRSSKERHCWTLGSLGGAAGAAKVELEHSKVSGKRRVLMDGDLVFSTKERTFNWTWEHPALRSQITIQSDNGHHRLSVLDTADGAAACWSPGQGPAPEAARAPAELQEEQALAAPTAPRAARTPSRRRPARNSSGARGPGAGGRRRSSSRSGARLARRRGSSLPRQAPAGDEGPSPPEDLEEVEGRGSGTPDAEHAAESARLQALISARDAKIAMLEGQLRRCTAGAGDSPTGQLRRCAAGAEGSPAAPAAASTAAPRSRSPPRGGDRRCAAVQGAPALHQAPACASAPEARVDSQDQAILAKAAELDVIDLSVVQVHISSSSKGPIAFQERIDSNVNCLGTQFNAVNAKHEALLVATRVPPQCVIPPPQFLVPAQLLMAGTPGCAAGPERGLDSDRSSCVQCSELLGAIKGTHGCSLWLRKGAPLVPDLPGSIVKRHAVTLALAEPAILVVDDAVGVAATRGVDFASSPVETEAHLPSLEQRWE</sequence>
<protein>
    <submittedName>
        <fullName evidence="2">Uncharacterized protein</fullName>
    </submittedName>
</protein>
<comment type="caution">
    <text evidence="2">The sequence shown here is derived from an EMBL/GenBank/DDBJ whole genome shotgun (WGS) entry which is preliminary data.</text>
</comment>
<feature type="non-terminal residue" evidence="2">
    <location>
        <position position="1"/>
    </location>
</feature>
<accession>A0ABN9WLH8</accession>
<evidence type="ECO:0000256" key="1">
    <source>
        <dbReference type="SAM" id="MobiDB-lite"/>
    </source>
</evidence>
<gene>
    <name evidence="2" type="ORF">PCOR1329_LOCUS68496</name>
</gene>
<evidence type="ECO:0000313" key="3">
    <source>
        <dbReference type="Proteomes" id="UP001189429"/>
    </source>
</evidence>
<feature type="region of interest" description="Disordered" evidence="1">
    <location>
        <begin position="1"/>
        <end position="36"/>
    </location>
</feature>
<keyword evidence="3" id="KW-1185">Reference proteome</keyword>
<proteinExistence type="predicted"/>
<dbReference type="Proteomes" id="UP001189429">
    <property type="component" value="Unassembled WGS sequence"/>
</dbReference>
<evidence type="ECO:0000313" key="2">
    <source>
        <dbReference type="EMBL" id="CAK0887439.1"/>
    </source>
</evidence>
<name>A0ABN9WLH8_9DINO</name>
<feature type="region of interest" description="Disordered" evidence="1">
    <location>
        <begin position="336"/>
        <end position="384"/>
    </location>
</feature>
<feature type="compositionally biased region" description="Gly residues" evidence="1">
    <location>
        <begin position="1"/>
        <end position="10"/>
    </location>
</feature>